<comment type="caution">
    <text evidence="3">The sequence shown here is derived from an EMBL/GenBank/DDBJ whole genome shotgun (WGS) entry which is preliminary data.</text>
</comment>
<dbReference type="InterPro" id="IPR036396">
    <property type="entry name" value="Cyt_P450_sf"/>
</dbReference>
<protein>
    <submittedName>
        <fullName evidence="3">Cytochrome P450</fullName>
    </submittedName>
</protein>
<proteinExistence type="inferred from homology"/>
<keyword evidence="2" id="KW-0479">Metal-binding</keyword>
<keyword evidence="2" id="KW-0560">Oxidoreductase</keyword>
<evidence type="ECO:0000313" key="3">
    <source>
        <dbReference type="EMBL" id="GAA2635048.1"/>
    </source>
</evidence>
<dbReference type="RefSeq" id="WP_344548445.1">
    <property type="nucleotide sequence ID" value="NZ_BAAATD010000019.1"/>
</dbReference>
<evidence type="ECO:0000256" key="1">
    <source>
        <dbReference type="ARBA" id="ARBA00010617"/>
    </source>
</evidence>
<dbReference type="EMBL" id="BAAATD010000019">
    <property type="protein sequence ID" value="GAA2635048.1"/>
    <property type="molecule type" value="Genomic_DNA"/>
</dbReference>
<dbReference type="InterPro" id="IPR001128">
    <property type="entry name" value="Cyt_P450"/>
</dbReference>
<dbReference type="SUPFAM" id="SSF48264">
    <property type="entry name" value="Cytochrome P450"/>
    <property type="match status" value="1"/>
</dbReference>
<dbReference type="CDD" id="cd11033">
    <property type="entry name" value="CYP142-like"/>
    <property type="match status" value="1"/>
</dbReference>
<name>A0ABN3QTT0_9ACTN</name>
<organism evidence="3 4">
    <name type="scientific">Actinomadura fulvescens</name>
    <dbReference type="NCBI Taxonomy" id="46160"/>
    <lineage>
        <taxon>Bacteria</taxon>
        <taxon>Bacillati</taxon>
        <taxon>Actinomycetota</taxon>
        <taxon>Actinomycetes</taxon>
        <taxon>Streptosporangiales</taxon>
        <taxon>Thermomonosporaceae</taxon>
        <taxon>Actinomadura</taxon>
    </lineage>
</organism>
<keyword evidence="2" id="KW-0349">Heme</keyword>
<keyword evidence="4" id="KW-1185">Reference proteome</keyword>
<dbReference type="InterPro" id="IPR017972">
    <property type="entry name" value="Cyt_P450_CS"/>
</dbReference>
<dbReference type="InterPro" id="IPR002397">
    <property type="entry name" value="Cyt_P450_B"/>
</dbReference>
<sequence length="396" mass="43297">MRVDLTDPSRFADGTFWSDLAWLRENDPVHWHADAEGGFWAVTRHSDVLSVYARHETFVSGQGMRLGDQPDAVGAVAQRMLIVSDPPDHTHLKRVLGKSFRSAEMPRLDRLVRQTVGAALDTALAAGEIDLVPLAGEIPNSVICSLMGLPPADWRWIGGVTTAAFEGPSEDARSAAHSEIFLYFSDLVAERRKRPGDDYISRITHDLRDTAVPCRQRPLTEEEVVYNCHGVLAGANETTRYAAAGGTLALAERPDQWRLLVDGGAEVAGSATEEVLRWTTPAVHVLRTATRPADIGGVPIADGARVTLWNVSANRDADVFPDPDRFDVTRSPNRHVAFGGGRHRCIGARLARHELEVYLTELAARVARIELTGAPRCNASNFTLGLTSLPVRLTPR</sequence>
<comment type="similarity">
    <text evidence="1 2">Belongs to the cytochrome P450 family.</text>
</comment>
<accession>A0ABN3QTT0</accession>
<evidence type="ECO:0000313" key="4">
    <source>
        <dbReference type="Proteomes" id="UP001501509"/>
    </source>
</evidence>
<dbReference type="PROSITE" id="PS00086">
    <property type="entry name" value="CYTOCHROME_P450"/>
    <property type="match status" value="1"/>
</dbReference>
<dbReference type="Pfam" id="PF00067">
    <property type="entry name" value="p450"/>
    <property type="match status" value="1"/>
</dbReference>
<dbReference type="PANTHER" id="PTHR46696:SF1">
    <property type="entry name" value="CYTOCHROME P450 YJIB-RELATED"/>
    <property type="match status" value="1"/>
</dbReference>
<keyword evidence="2" id="KW-0503">Monooxygenase</keyword>
<gene>
    <name evidence="3" type="ORF">GCM10010411_87440</name>
</gene>
<reference evidence="3 4" key="1">
    <citation type="journal article" date="2019" name="Int. J. Syst. Evol. Microbiol.">
        <title>The Global Catalogue of Microorganisms (GCM) 10K type strain sequencing project: providing services to taxonomists for standard genome sequencing and annotation.</title>
        <authorList>
            <consortium name="The Broad Institute Genomics Platform"/>
            <consortium name="The Broad Institute Genome Sequencing Center for Infectious Disease"/>
            <person name="Wu L."/>
            <person name="Ma J."/>
        </authorList>
    </citation>
    <scope>NUCLEOTIDE SEQUENCE [LARGE SCALE GENOMIC DNA]</scope>
    <source>
        <strain evidence="3 4">JCM 6833</strain>
    </source>
</reference>
<dbReference type="Proteomes" id="UP001501509">
    <property type="component" value="Unassembled WGS sequence"/>
</dbReference>
<dbReference type="PANTHER" id="PTHR46696">
    <property type="entry name" value="P450, PUTATIVE (EUROFUNG)-RELATED"/>
    <property type="match status" value="1"/>
</dbReference>
<keyword evidence="2" id="KW-0408">Iron</keyword>
<dbReference type="Gene3D" id="1.10.630.10">
    <property type="entry name" value="Cytochrome P450"/>
    <property type="match status" value="1"/>
</dbReference>
<dbReference type="PRINTS" id="PR00359">
    <property type="entry name" value="BP450"/>
</dbReference>
<evidence type="ECO:0000256" key="2">
    <source>
        <dbReference type="RuleBase" id="RU000461"/>
    </source>
</evidence>